<dbReference type="InterPro" id="IPR023210">
    <property type="entry name" value="NADP_OxRdtase_dom"/>
</dbReference>
<proteinExistence type="predicted"/>
<evidence type="ECO:0000259" key="2">
    <source>
        <dbReference type="Pfam" id="PF00248"/>
    </source>
</evidence>
<sequence length="393" mass="42886">MINGLWQLAGGHDADVDVESAANAIGPLIDHGLSAFDMADHYGDAELVVGAHITASASARPITAFTKWCPAENGIKSLANAEAAVDRALARMKQSQIALMQYHIWDYSDDTYLCNLAHLRTLQEQGKILHVGLTNTDAAHLELLIHSGYRIATNQVSCSLLDQRLVQGRLGKLCAENNVGILAYGTLLGGFLSEKWVDAPEPTEMSPLNWSLRKYLRFIQAAGGWQAFQHLLKAAEAVAKKHNVPISAVATRWVLDIPVVKAVIVGSRLSSDSEKYAKSNLATFSFSLDDEDRDLISEAQSGLTDIPGDCGDEYRQPPYLTAAGDLSDHIKETAELRNVEQAIAKGHRVEYRSGSKWEPIAGYCRAVRVGDTIREALAPVVKLSRYSTLSRAH</sequence>
<dbReference type="SUPFAM" id="SSF51430">
    <property type="entry name" value="NAD(P)-linked oxidoreductase"/>
    <property type="match status" value="1"/>
</dbReference>
<evidence type="ECO:0000313" key="3">
    <source>
        <dbReference type="EMBL" id="EON97875.1"/>
    </source>
</evidence>
<name>R8BEZ7_PHAM7</name>
<dbReference type="RefSeq" id="XP_007917369.1">
    <property type="nucleotide sequence ID" value="XM_007919178.1"/>
</dbReference>
<protein>
    <submittedName>
        <fullName evidence="3">Putative endoribonuclease l-psp protein</fullName>
    </submittedName>
</protein>
<dbReference type="Pfam" id="PF00248">
    <property type="entry name" value="Aldo_ket_red"/>
    <property type="match status" value="1"/>
</dbReference>
<dbReference type="GO" id="GO:0016491">
    <property type="term" value="F:oxidoreductase activity"/>
    <property type="evidence" value="ECO:0007669"/>
    <property type="project" value="UniProtKB-KW"/>
</dbReference>
<dbReference type="Proteomes" id="UP000014074">
    <property type="component" value="Unassembled WGS sequence"/>
</dbReference>
<dbReference type="eggNOG" id="KOG1575">
    <property type="taxonomic scope" value="Eukaryota"/>
</dbReference>
<feature type="domain" description="NADP-dependent oxidoreductase" evidence="2">
    <location>
        <begin position="1"/>
        <end position="299"/>
    </location>
</feature>
<dbReference type="InterPro" id="IPR036812">
    <property type="entry name" value="NAD(P)_OxRdtase_dom_sf"/>
</dbReference>
<dbReference type="GeneID" id="19327319"/>
<dbReference type="CDD" id="cd19101">
    <property type="entry name" value="AKR_unchar"/>
    <property type="match status" value="1"/>
</dbReference>
<dbReference type="AlphaFoldDB" id="R8BEZ7"/>
<dbReference type="PANTHER" id="PTHR43147:SF2">
    <property type="entry name" value="NADP-DEPENDENT OXIDOREDUCTASE DOMAIN-CONTAINING PROTEIN"/>
    <property type="match status" value="1"/>
</dbReference>
<evidence type="ECO:0000313" key="4">
    <source>
        <dbReference type="Proteomes" id="UP000014074"/>
    </source>
</evidence>
<dbReference type="PANTHER" id="PTHR43147">
    <property type="entry name" value="PROTEIN TAS"/>
    <property type="match status" value="1"/>
</dbReference>
<reference evidence="4" key="1">
    <citation type="journal article" date="2013" name="Genome Announc.">
        <title>Draft genome sequence of the ascomycete Phaeoacremonium aleophilum strain UCR-PA7, a causal agent of the esca disease complex in grapevines.</title>
        <authorList>
            <person name="Blanco-Ulate B."/>
            <person name="Rolshausen P."/>
            <person name="Cantu D."/>
        </authorList>
    </citation>
    <scope>NUCLEOTIDE SEQUENCE [LARGE SCALE GENOMIC DNA]</scope>
    <source>
        <strain evidence="4">UCR-PA7</strain>
    </source>
</reference>
<organism evidence="3 4">
    <name type="scientific">Phaeoacremonium minimum (strain UCR-PA7)</name>
    <name type="common">Esca disease fungus</name>
    <name type="synonym">Togninia minima</name>
    <dbReference type="NCBI Taxonomy" id="1286976"/>
    <lineage>
        <taxon>Eukaryota</taxon>
        <taxon>Fungi</taxon>
        <taxon>Dikarya</taxon>
        <taxon>Ascomycota</taxon>
        <taxon>Pezizomycotina</taxon>
        <taxon>Sordariomycetes</taxon>
        <taxon>Sordariomycetidae</taxon>
        <taxon>Togniniales</taxon>
        <taxon>Togniniaceae</taxon>
        <taxon>Phaeoacremonium</taxon>
    </lineage>
</organism>
<dbReference type="Gene3D" id="3.20.20.100">
    <property type="entry name" value="NADP-dependent oxidoreductase domain"/>
    <property type="match status" value="1"/>
</dbReference>
<dbReference type="OrthoDB" id="686384at2759"/>
<keyword evidence="4" id="KW-1185">Reference proteome</keyword>
<dbReference type="KEGG" id="tmn:UCRPA7_6641"/>
<gene>
    <name evidence="3" type="ORF">UCRPA7_6641</name>
</gene>
<evidence type="ECO:0000256" key="1">
    <source>
        <dbReference type="ARBA" id="ARBA00023002"/>
    </source>
</evidence>
<dbReference type="EMBL" id="KB933248">
    <property type="protein sequence ID" value="EON97875.1"/>
    <property type="molecule type" value="Genomic_DNA"/>
</dbReference>
<keyword evidence="1" id="KW-0560">Oxidoreductase</keyword>
<accession>R8BEZ7</accession>
<dbReference type="HOGENOM" id="CLU_023205_4_0_1"/>